<dbReference type="Pfam" id="PF01882">
    <property type="entry name" value="DUF58"/>
    <property type="match status" value="1"/>
</dbReference>
<reference evidence="2 3" key="1">
    <citation type="submission" date="2019-10" db="EMBL/GenBank/DDBJ databases">
        <title>Genome sequence of Phaeocystidibacter marisrubri JCM30614 (type strain).</title>
        <authorList>
            <person name="Bowman J.P."/>
        </authorList>
    </citation>
    <scope>NUCLEOTIDE SEQUENCE [LARGE SCALE GENOMIC DNA]</scope>
    <source>
        <strain evidence="2 3">JCM 30614</strain>
    </source>
</reference>
<dbReference type="SUPFAM" id="SSF53300">
    <property type="entry name" value="vWA-like"/>
    <property type="match status" value="1"/>
</dbReference>
<name>A0A6L3ZKS4_9FLAO</name>
<dbReference type="PANTHER" id="PTHR33608:SF7">
    <property type="entry name" value="DUF58 DOMAIN-CONTAINING PROTEIN"/>
    <property type="match status" value="1"/>
</dbReference>
<evidence type="ECO:0000259" key="1">
    <source>
        <dbReference type="Pfam" id="PF01882"/>
    </source>
</evidence>
<organism evidence="2 3">
    <name type="scientific">Phaeocystidibacter marisrubri</name>
    <dbReference type="NCBI Taxonomy" id="1577780"/>
    <lineage>
        <taxon>Bacteria</taxon>
        <taxon>Pseudomonadati</taxon>
        <taxon>Bacteroidota</taxon>
        <taxon>Flavobacteriia</taxon>
        <taxon>Flavobacteriales</taxon>
        <taxon>Phaeocystidibacteraceae</taxon>
        <taxon>Phaeocystidibacter</taxon>
    </lineage>
</organism>
<feature type="domain" description="DUF58" evidence="1">
    <location>
        <begin position="45"/>
        <end position="267"/>
    </location>
</feature>
<protein>
    <submittedName>
        <fullName evidence="2">DUF58 domain-containing protein</fullName>
    </submittedName>
</protein>
<comment type="caution">
    <text evidence="2">The sequence shown here is derived from an EMBL/GenBank/DDBJ whole genome shotgun (WGS) entry which is preliminary data.</text>
</comment>
<dbReference type="PANTHER" id="PTHR33608">
    <property type="entry name" value="BLL2464 PROTEIN"/>
    <property type="match status" value="1"/>
</dbReference>
<keyword evidence="3" id="KW-1185">Reference proteome</keyword>
<dbReference type="RefSeq" id="WP_151692753.1">
    <property type="nucleotide sequence ID" value="NZ_BMGX01000002.1"/>
</dbReference>
<accession>A0A6L3ZKS4</accession>
<dbReference type="EMBL" id="WBVQ01000001">
    <property type="protein sequence ID" value="KAB2818065.1"/>
    <property type="molecule type" value="Genomic_DNA"/>
</dbReference>
<dbReference type="AlphaFoldDB" id="A0A6L3ZKS4"/>
<proteinExistence type="predicted"/>
<dbReference type="Proteomes" id="UP000484164">
    <property type="component" value="Unassembled WGS sequence"/>
</dbReference>
<gene>
    <name evidence="2" type="ORF">F8C82_06600</name>
</gene>
<dbReference type="OrthoDB" id="9776116at2"/>
<dbReference type="InterPro" id="IPR002881">
    <property type="entry name" value="DUF58"/>
</dbReference>
<evidence type="ECO:0000313" key="3">
    <source>
        <dbReference type="Proteomes" id="UP000484164"/>
    </source>
</evidence>
<dbReference type="InterPro" id="IPR036465">
    <property type="entry name" value="vWFA_dom_sf"/>
</dbReference>
<dbReference type="Gene3D" id="3.40.50.410">
    <property type="entry name" value="von Willebrand factor, type A domain"/>
    <property type="match status" value="1"/>
</dbReference>
<evidence type="ECO:0000313" key="2">
    <source>
        <dbReference type="EMBL" id="KAB2818065.1"/>
    </source>
</evidence>
<sequence>MAEHVDLHSIRDFERLDFLARQVVEGFITGLHQSPYHGFSVEFAEHRLYNTGESTRHIDWKLFARTDKMFVKRYEEETNLRCQIVLDTSGSMFFPEEGAMGFKDPNKMAFSVYGAAALMNLLRRQRDAVGLTTINDEIEIHTQAKTNRAHHHMLLTQLAGVLRGGNEKKSTALAPQLHLLAERLHRRSLVIIFSDFLERASSEGDELMEALQHLRYNKHEVILLHVEDGVLEREFSFGNKPYKFVDLETGEEVKLHPESIRETYVEKRSALIQEIKTQCGLFKIDWVEANIREGYNAVLLPYLLKRRKLY</sequence>